<name>A0ACC1P620_9PEZI</name>
<reference evidence="1" key="1">
    <citation type="submission" date="2022-10" db="EMBL/GenBank/DDBJ databases">
        <title>Genome Sequence of Xylaria curta.</title>
        <authorList>
            <person name="Buettner E."/>
        </authorList>
    </citation>
    <scope>NUCLEOTIDE SEQUENCE</scope>
    <source>
        <strain evidence="1">Babe10</strain>
    </source>
</reference>
<proteinExistence type="predicted"/>
<organism evidence="1 2">
    <name type="scientific">Xylaria curta</name>
    <dbReference type="NCBI Taxonomy" id="42375"/>
    <lineage>
        <taxon>Eukaryota</taxon>
        <taxon>Fungi</taxon>
        <taxon>Dikarya</taxon>
        <taxon>Ascomycota</taxon>
        <taxon>Pezizomycotina</taxon>
        <taxon>Sordariomycetes</taxon>
        <taxon>Xylariomycetidae</taxon>
        <taxon>Xylariales</taxon>
        <taxon>Xylariaceae</taxon>
        <taxon>Xylaria</taxon>
    </lineage>
</organism>
<accession>A0ACC1P620</accession>
<dbReference type="Proteomes" id="UP001143856">
    <property type="component" value="Unassembled WGS sequence"/>
</dbReference>
<sequence length="118" mass="13156">MFADRLRDNHVLSLLPPLHRPNRGYASQASIRDTSEGQAEASATCQSYTVLSYTVLYVQQMLGIANGHPGFRPLLFAGCDKLLVLTLEATQLVWLIRTQRKKNTNTNTNTNEEHGLDA</sequence>
<comment type="caution">
    <text evidence="1">The sequence shown here is derived from an EMBL/GenBank/DDBJ whole genome shotgun (WGS) entry which is preliminary data.</text>
</comment>
<evidence type="ECO:0000313" key="1">
    <source>
        <dbReference type="EMBL" id="KAJ2986385.1"/>
    </source>
</evidence>
<gene>
    <name evidence="1" type="ORF">NUW58_g5057</name>
</gene>
<dbReference type="EMBL" id="JAPDGR010000954">
    <property type="protein sequence ID" value="KAJ2986385.1"/>
    <property type="molecule type" value="Genomic_DNA"/>
</dbReference>
<protein>
    <submittedName>
        <fullName evidence="1">Uncharacterized protein</fullName>
    </submittedName>
</protein>
<keyword evidence="2" id="KW-1185">Reference proteome</keyword>
<evidence type="ECO:0000313" key="2">
    <source>
        <dbReference type="Proteomes" id="UP001143856"/>
    </source>
</evidence>